<dbReference type="Proteomes" id="UP001142055">
    <property type="component" value="Chromosome 3"/>
</dbReference>
<reference evidence="2" key="1">
    <citation type="submission" date="2022-12" db="EMBL/GenBank/DDBJ databases">
        <title>Genome assemblies of Blomia tropicalis.</title>
        <authorList>
            <person name="Cui Y."/>
        </authorList>
    </citation>
    <scope>NUCLEOTIDE SEQUENCE</scope>
    <source>
        <tissue evidence="2">Adult mites</tissue>
    </source>
</reference>
<dbReference type="GO" id="GO:0005085">
    <property type="term" value="F:guanyl-nucleotide exchange factor activity"/>
    <property type="evidence" value="ECO:0007669"/>
    <property type="project" value="TreeGrafter"/>
</dbReference>
<dbReference type="PROSITE" id="PS51205">
    <property type="entry name" value="VPS9"/>
    <property type="match status" value="1"/>
</dbReference>
<dbReference type="GO" id="GO:0097422">
    <property type="term" value="C:tubular endosome"/>
    <property type="evidence" value="ECO:0007669"/>
    <property type="project" value="TreeGrafter"/>
</dbReference>
<dbReference type="GO" id="GO:0000149">
    <property type="term" value="F:SNARE binding"/>
    <property type="evidence" value="ECO:0007669"/>
    <property type="project" value="TreeGrafter"/>
</dbReference>
<comment type="caution">
    <text evidence="2">The sequence shown here is derived from an EMBL/GenBank/DDBJ whole genome shotgun (WGS) entry which is preliminary data.</text>
</comment>
<dbReference type="GO" id="GO:0005886">
    <property type="term" value="C:plasma membrane"/>
    <property type="evidence" value="ECO:0007669"/>
    <property type="project" value="TreeGrafter"/>
</dbReference>
<dbReference type="OMA" id="VCIPQTA"/>
<dbReference type="InterPro" id="IPR037191">
    <property type="entry name" value="VPS9_dom_sf"/>
</dbReference>
<organism evidence="2 3">
    <name type="scientific">Blomia tropicalis</name>
    <name type="common">Mite</name>
    <dbReference type="NCBI Taxonomy" id="40697"/>
    <lineage>
        <taxon>Eukaryota</taxon>
        <taxon>Metazoa</taxon>
        <taxon>Ecdysozoa</taxon>
        <taxon>Arthropoda</taxon>
        <taxon>Chelicerata</taxon>
        <taxon>Arachnida</taxon>
        <taxon>Acari</taxon>
        <taxon>Acariformes</taxon>
        <taxon>Sarcoptiformes</taxon>
        <taxon>Astigmata</taxon>
        <taxon>Glycyphagoidea</taxon>
        <taxon>Echimyopodidae</taxon>
        <taxon>Blomia</taxon>
    </lineage>
</organism>
<evidence type="ECO:0000313" key="3">
    <source>
        <dbReference type="Proteomes" id="UP001142055"/>
    </source>
</evidence>
<evidence type="ECO:0000313" key="2">
    <source>
        <dbReference type="EMBL" id="KAJ6216941.1"/>
    </source>
</evidence>
<dbReference type="GO" id="GO:0045022">
    <property type="term" value="P:early endosome to late endosome transport"/>
    <property type="evidence" value="ECO:0007669"/>
    <property type="project" value="TreeGrafter"/>
</dbReference>
<dbReference type="AlphaFoldDB" id="A0A9Q0RL34"/>
<dbReference type="PANTHER" id="PTHR24170:SF1">
    <property type="entry name" value="DOMAIN PROTEIN, PUTATIVE (AFU_ORTHOLOGUE AFUA_1G09870)-RELATED"/>
    <property type="match status" value="1"/>
</dbReference>
<dbReference type="EMBL" id="JAPWDV010000003">
    <property type="protein sequence ID" value="KAJ6216941.1"/>
    <property type="molecule type" value="Genomic_DNA"/>
</dbReference>
<sequence length="474" mass="54487">MEALNENIFFIALTSTFKKYYQSVITNCYQLCIPRNGSYDPKQINDKFITSHILKPSPLLKSHFLPFNNKQNFNVQIDAKYIRVTKGFGDQNVTRIRILNEEKAYNSANKSYSIFICESPLISSLNCKLNYETLQSSSNDVQLISFEDCKNTLSQICSTELNALQTKIGQLLKTYIILPDYIDDVSLRLKRIIDQSIDTFLIPYNNIKKFNRNKETLCSLVESFSIGLIYNQLMSLIKKKLANNDKTFVMKATNIDCCNLKPTHFGAQKAFENFNIPNELVELFSEIDCQVTPLAKVNCMRKTLDAINDCLKKTVDEHKSPLEYHRQTVYIMSDDLIAAVICVLARCRPVSFCSNIEFIHSFSWYLPQNSELGYSLVTFEVAKEYIQNHIDQRNDDKRLQGGCHSRSETDYQYKSRYSEFSHFDNEIDKITKMLDNSDIQNDGVNSYAKAKDEELGSFLGSLAGDFLTMSGHKY</sequence>
<dbReference type="Gene3D" id="1.20.1050.80">
    <property type="entry name" value="VPS9 domain"/>
    <property type="match status" value="1"/>
</dbReference>
<dbReference type="GO" id="GO:0005769">
    <property type="term" value="C:early endosome"/>
    <property type="evidence" value="ECO:0007669"/>
    <property type="project" value="TreeGrafter"/>
</dbReference>
<gene>
    <name evidence="2" type="ORF">RDWZM_008098</name>
</gene>
<dbReference type="GO" id="GO:0005770">
    <property type="term" value="C:late endosome"/>
    <property type="evidence" value="ECO:0007669"/>
    <property type="project" value="TreeGrafter"/>
</dbReference>
<feature type="domain" description="VPS9" evidence="1">
    <location>
        <begin position="242"/>
        <end position="395"/>
    </location>
</feature>
<evidence type="ECO:0000259" key="1">
    <source>
        <dbReference type="PROSITE" id="PS51205"/>
    </source>
</evidence>
<dbReference type="GO" id="GO:0030133">
    <property type="term" value="C:transport vesicle"/>
    <property type="evidence" value="ECO:0007669"/>
    <property type="project" value="TreeGrafter"/>
</dbReference>
<dbReference type="PANTHER" id="PTHR24170">
    <property type="entry name" value="ANKYRIN REPEAT DOMAIN-CONTAINING PROTEIN 27"/>
    <property type="match status" value="1"/>
</dbReference>
<protein>
    <recommendedName>
        <fullName evidence="1">VPS9 domain-containing protein</fullName>
    </recommendedName>
</protein>
<dbReference type="OrthoDB" id="411646at2759"/>
<dbReference type="Pfam" id="PF02204">
    <property type="entry name" value="VPS9"/>
    <property type="match status" value="1"/>
</dbReference>
<dbReference type="InterPro" id="IPR003123">
    <property type="entry name" value="VPS9"/>
</dbReference>
<name>A0A9Q0RL34_BLOTA</name>
<keyword evidence="3" id="KW-1185">Reference proteome</keyword>
<dbReference type="InterPro" id="IPR051248">
    <property type="entry name" value="UPF0507/Ank_repeat_27"/>
</dbReference>
<accession>A0A9Q0RL34</accession>
<dbReference type="SUPFAM" id="SSF109993">
    <property type="entry name" value="VPS9 domain"/>
    <property type="match status" value="1"/>
</dbReference>
<proteinExistence type="predicted"/>